<dbReference type="PANTHER" id="PTHR10953:SF102">
    <property type="entry name" value="ADENYLYLTRANSFERASE AND SULFURTRANSFERASE MOCS3"/>
    <property type="match status" value="1"/>
</dbReference>
<keyword evidence="3" id="KW-1185">Reference proteome</keyword>
<name>A0A3N2CUD6_9ACTN</name>
<dbReference type="InterPro" id="IPR035985">
    <property type="entry name" value="Ubiquitin-activating_enz"/>
</dbReference>
<protein>
    <submittedName>
        <fullName evidence="2">ThiF family protein</fullName>
    </submittedName>
</protein>
<dbReference type="GO" id="GO:0005737">
    <property type="term" value="C:cytoplasm"/>
    <property type="evidence" value="ECO:0007669"/>
    <property type="project" value="TreeGrafter"/>
</dbReference>
<dbReference type="InterPro" id="IPR000594">
    <property type="entry name" value="ThiF_NAD_FAD-bd"/>
</dbReference>
<sequence>MQSSQRYVLSPAARWSFQGRDLRLHTDSMLLVRNCPDSVKAWVEAISSNANGLPAPTDSDSVDIVGHLIRLGFAVEAFDRSWQDSAWVNQVEYFAALGLDAGSAQRRLQSMPVTVLGVGGIGAAVLSELVGAGVSSLTLVDQDEVALRNLNRQYLYRRCDIGRPKVDVARDWVLDRIPEADVRTAIASITSPIDLRPWVHPEGYLVVAADTPGDLPQICAQVCRDVSATMILGGCGLKVGASGPVVTPPHLDSFVASRQAAQSIAMTAAAPMTASFGPANTIVGATMGRDLVLSIAGVEAGVDERRIDLV</sequence>
<dbReference type="GO" id="GO:0008641">
    <property type="term" value="F:ubiquitin-like modifier activating enzyme activity"/>
    <property type="evidence" value="ECO:0007669"/>
    <property type="project" value="InterPro"/>
</dbReference>
<reference evidence="2 3" key="1">
    <citation type="submission" date="2018-11" db="EMBL/GenBank/DDBJ databases">
        <title>Sequencing the genomes of 1000 actinobacteria strains.</title>
        <authorList>
            <person name="Klenk H.-P."/>
        </authorList>
    </citation>
    <scope>NUCLEOTIDE SEQUENCE [LARGE SCALE GENOMIC DNA]</scope>
    <source>
        <strain evidence="2 3">DSM 12652</strain>
    </source>
</reference>
<dbReference type="EMBL" id="RKHO01000001">
    <property type="protein sequence ID" value="ROR91137.1"/>
    <property type="molecule type" value="Genomic_DNA"/>
</dbReference>
<dbReference type="Gene3D" id="3.40.50.720">
    <property type="entry name" value="NAD(P)-binding Rossmann-like Domain"/>
    <property type="match status" value="1"/>
</dbReference>
<proteinExistence type="predicted"/>
<dbReference type="Pfam" id="PF00899">
    <property type="entry name" value="ThiF"/>
    <property type="match status" value="1"/>
</dbReference>
<organism evidence="2 3">
    <name type="scientific">Nocardioides aurantiacus</name>
    <dbReference type="NCBI Taxonomy" id="86796"/>
    <lineage>
        <taxon>Bacteria</taxon>
        <taxon>Bacillati</taxon>
        <taxon>Actinomycetota</taxon>
        <taxon>Actinomycetes</taxon>
        <taxon>Propionibacteriales</taxon>
        <taxon>Nocardioidaceae</taxon>
        <taxon>Nocardioides</taxon>
    </lineage>
</organism>
<feature type="domain" description="THIF-type NAD/FAD binding fold" evidence="1">
    <location>
        <begin position="103"/>
        <end position="298"/>
    </location>
</feature>
<comment type="caution">
    <text evidence="2">The sequence shown here is derived from an EMBL/GenBank/DDBJ whole genome shotgun (WGS) entry which is preliminary data.</text>
</comment>
<evidence type="ECO:0000259" key="1">
    <source>
        <dbReference type="Pfam" id="PF00899"/>
    </source>
</evidence>
<dbReference type="GO" id="GO:0016779">
    <property type="term" value="F:nucleotidyltransferase activity"/>
    <property type="evidence" value="ECO:0007669"/>
    <property type="project" value="TreeGrafter"/>
</dbReference>
<accession>A0A3N2CUD6</accession>
<dbReference type="InterPro" id="IPR045886">
    <property type="entry name" value="ThiF/MoeB/HesA"/>
</dbReference>
<dbReference type="OrthoDB" id="9204719at2"/>
<gene>
    <name evidence="2" type="ORF">EDD33_1998</name>
</gene>
<dbReference type="Proteomes" id="UP000281738">
    <property type="component" value="Unassembled WGS sequence"/>
</dbReference>
<dbReference type="GO" id="GO:0004792">
    <property type="term" value="F:thiosulfate-cyanide sulfurtransferase activity"/>
    <property type="evidence" value="ECO:0007669"/>
    <property type="project" value="TreeGrafter"/>
</dbReference>
<evidence type="ECO:0000313" key="2">
    <source>
        <dbReference type="EMBL" id="ROR91137.1"/>
    </source>
</evidence>
<dbReference type="PANTHER" id="PTHR10953">
    <property type="entry name" value="UBIQUITIN-ACTIVATING ENZYME E1"/>
    <property type="match status" value="1"/>
</dbReference>
<evidence type="ECO:0000313" key="3">
    <source>
        <dbReference type="Proteomes" id="UP000281738"/>
    </source>
</evidence>
<dbReference type="RefSeq" id="WP_123390524.1">
    <property type="nucleotide sequence ID" value="NZ_RKHO01000001.1"/>
</dbReference>
<dbReference type="AlphaFoldDB" id="A0A3N2CUD6"/>
<dbReference type="SUPFAM" id="SSF69572">
    <property type="entry name" value="Activating enzymes of the ubiquitin-like proteins"/>
    <property type="match status" value="1"/>
</dbReference>